<keyword evidence="2" id="KW-0238">DNA-binding</keyword>
<name>A0ABD5E207_9ACTN</name>
<dbReference type="PANTHER" id="PTHR30136">
    <property type="entry name" value="HELIX-TURN-HELIX TRANSCRIPTIONAL REGULATOR, ICLR FAMILY"/>
    <property type="match status" value="1"/>
</dbReference>
<evidence type="ECO:0000256" key="1">
    <source>
        <dbReference type="ARBA" id="ARBA00023015"/>
    </source>
</evidence>
<dbReference type="EMBL" id="JAVRER010000009">
    <property type="protein sequence ID" value="MDT0415480.1"/>
    <property type="molecule type" value="Genomic_DNA"/>
</dbReference>
<accession>A0ABD5E207</accession>
<sequence length="540" mass="56593">MPQASAEESPVGPLERGLLVLRALGRAPGGRLAATALVRGTGLARSPVDRIVGTLLRLGYVREEDRDIVLAPPLLALGGAYLRGTPARLDPLAARLAGALDESVSLAVPDREAVRFVAQHTRRRALSVSFRVGDALPADRCAPGALFAGDWPRQRYAAWEASPVGPEEFPALPDADRVRVSAEELRGRAEAARERGWALDDQLIEPGLVALAVPVRDGGGRVAAALSAVSHTSRHSPALLRETALTPLRETAAAMEAALAAPVEEVPVPPVPAADPTAEAKRELGPGYLQSLARGLAVLASLGGAPGGMSLAAVARATDLPRATARRSLLTLEQLGYVASRDGLFTPLPQVLALGHAPLSRLSVGELAQPHLAALVSELKESASLAVLDGGDIRYVARVAASRIMSVTITLGTRFPAHATSMGRVLLAGLTPDEREHRLATYPPRPLTPRTVTEPEELRRILDEAARDGYALVDQELEEGLRSVAAPVRAADGRVVAAVNVSLHAGRTSATEARTTVLPALRATAERITADVRATGATEG</sequence>
<dbReference type="AlphaFoldDB" id="A0ABD5E207"/>
<dbReference type="Gene3D" id="3.30.450.40">
    <property type="match status" value="2"/>
</dbReference>
<evidence type="ECO:0000256" key="3">
    <source>
        <dbReference type="ARBA" id="ARBA00023163"/>
    </source>
</evidence>
<dbReference type="InterPro" id="IPR050707">
    <property type="entry name" value="HTH_MetabolicPath_Reg"/>
</dbReference>
<dbReference type="SUPFAM" id="SSF55781">
    <property type="entry name" value="GAF domain-like"/>
    <property type="match status" value="2"/>
</dbReference>
<dbReference type="Pfam" id="PF09339">
    <property type="entry name" value="HTH_IclR"/>
    <property type="match status" value="2"/>
</dbReference>
<dbReference type="GO" id="GO:0006355">
    <property type="term" value="P:regulation of DNA-templated transcription"/>
    <property type="evidence" value="ECO:0007669"/>
    <property type="project" value="UniProtKB-ARBA"/>
</dbReference>
<reference evidence="7" key="1">
    <citation type="submission" date="2023-07" db="EMBL/GenBank/DDBJ databases">
        <title>30 novel species of actinomycetes from the DSMZ collection.</title>
        <authorList>
            <person name="Nouioui I."/>
        </authorList>
    </citation>
    <scope>NUCLEOTIDE SEQUENCE [LARGE SCALE GENOMIC DNA]</scope>
    <source>
        <strain evidence="7">DSM 41982</strain>
    </source>
</reference>
<dbReference type="NCBIfam" id="TIGR02431">
    <property type="entry name" value="pcaR_pcaU"/>
    <property type="match status" value="1"/>
</dbReference>
<dbReference type="SUPFAM" id="SSF46785">
    <property type="entry name" value="Winged helix' DNA-binding domain"/>
    <property type="match status" value="2"/>
</dbReference>
<dbReference type="InterPro" id="IPR005471">
    <property type="entry name" value="Tscrpt_reg_IclR_N"/>
</dbReference>
<dbReference type="InterPro" id="IPR012794">
    <property type="entry name" value="PcaR_PcaU"/>
</dbReference>
<dbReference type="InterPro" id="IPR014757">
    <property type="entry name" value="Tscrpt_reg_IclR_C"/>
</dbReference>
<protein>
    <submittedName>
        <fullName evidence="6">IclR family transcriptional regulator C-terminal domain-containing protein</fullName>
    </submittedName>
</protein>
<dbReference type="Proteomes" id="UP001183607">
    <property type="component" value="Unassembled WGS sequence"/>
</dbReference>
<dbReference type="RefSeq" id="WP_093854020.1">
    <property type="nucleotide sequence ID" value="NZ_JAVRER010000009.1"/>
</dbReference>
<dbReference type="Gene3D" id="1.10.10.10">
    <property type="entry name" value="Winged helix-like DNA-binding domain superfamily/Winged helix DNA-binding domain"/>
    <property type="match status" value="2"/>
</dbReference>
<dbReference type="InterPro" id="IPR036388">
    <property type="entry name" value="WH-like_DNA-bd_sf"/>
</dbReference>
<dbReference type="PROSITE" id="PS51078">
    <property type="entry name" value="ICLR_ED"/>
    <property type="match status" value="2"/>
</dbReference>
<evidence type="ECO:0000259" key="5">
    <source>
        <dbReference type="PROSITE" id="PS51078"/>
    </source>
</evidence>
<keyword evidence="3" id="KW-0804">Transcription</keyword>
<dbReference type="InterPro" id="IPR029016">
    <property type="entry name" value="GAF-like_dom_sf"/>
</dbReference>
<keyword evidence="1" id="KW-0805">Transcription regulation</keyword>
<gene>
    <name evidence="6" type="ORF">RM574_08245</name>
</gene>
<dbReference type="PANTHER" id="PTHR30136:SF34">
    <property type="entry name" value="TRANSCRIPTIONAL REGULATOR"/>
    <property type="match status" value="1"/>
</dbReference>
<dbReference type="InterPro" id="IPR036390">
    <property type="entry name" value="WH_DNA-bd_sf"/>
</dbReference>
<feature type="domain" description="IclR-ED" evidence="5">
    <location>
        <begin position="73"/>
        <end position="261"/>
    </location>
</feature>
<feature type="domain" description="IclR-ED" evidence="5">
    <location>
        <begin position="350"/>
        <end position="534"/>
    </location>
</feature>
<dbReference type="GO" id="GO:0003677">
    <property type="term" value="F:DNA binding"/>
    <property type="evidence" value="ECO:0007669"/>
    <property type="project" value="UniProtKB-KW"/>
</dbReference>
<feature type="domain" description="HTH iclR-type" evidence="4">
    <location>
        <begin position="11"/>
        <end position="85"/>
    </location>
</feature>
<dbReference type="Pfam" id="PF01614">
    <property type="entry name" value="IclR_C"/>
    <property type="match status" value="2"/>
</dbReference>
<evidence type="ECO:0000259" key="4">
    <source>
        <dbReference type="PROSITE" id="PS51077"/>
    </source>
</evidence>
<proteinExistence type="predicted"/>
<comment type="caution">
    <text evidence="6">The sequence shown here is derived from an EMBL/GenBank/DDBJ whole genome shotgun (WGS) entry which is preliminary data.</text>
</comment>
<feature type="domain" description="HTH iclR-type" evidence="4">
    <location>
        <begin position="289"/>
        <end position="356"/>
    </location>
</feature>
<dbReference type="PROSITE" id="PS51077">
    <property type="entry name" value="HTH_ICLR"/>
    <property type="match status" value="2"/>
</dbReference>
<evidence type="ECO:0000313" key="6">
    <source>
        <dbReference type="EMBL" id="MDT0415480.1"/>
    </source>
</evidence>
<evidence type="ECO:0000256" key="2">
    <source>
        <dbReference type="ARBA" id="ARBA00023125"/>
    </source>
</evidence>
<dbReference type="SMART" id="SM00346">
    <property type="entry name" value="HTH_ICLR"/>
    <property type="match status" value="2"/>
</dbReference>
<evidence type="ECO:0000313" key="7">
    <source>
        <dbReference type="Proteomes" id="UP001183607"/>
    </source>
</evidence>
<organism evidence="6 7">
    <name type="scientific">Streptomyces evansiae</name>
    <dbReference type="NCBI Taxonomy" id="3075535"/>
    <lineage>
        <taxon>Bacteria</taxon>
        <taxon>Bacillati</taxon>
        <taxon>Actinomycetota</taxon>
        <taxon>Actinomycetes</taxon>
        <taxon>Kitasatosporales</taxon>
        <taxon>Streptomycetaceae</taxon>
        <taxon>Streptomyces</taxon>
    </lineage>
</organism>